<dbReference type="AlphaFoldDB" id="A0A023BW36"/>
<protein>
    <submittedName>
        <fullName evidence="2">Uncharacterized protein</fullName>
    </submittedName>
</protein>
<evidence type="ECO:0000256" key="1">
    <source>
        <dbReference type="SAM" id="SignalP"/>
    </source>
</evidence>
<dbReference type="OrthoDB" id="1164798at2"/>
<comment type="caution">
    <text evidence="2">The sequence shown here is derived from an EMBL/GenBank/DDBJ whole genome shotgun (WGS) entry which is preliminary data.</text>
</comment>
<dbReference type="eggNOG" id="ENOG5032IBG">
    <property type="taxonomic scope" value="Bacteria"/>
</dbReference>
<dbReference type="STRING" id="1317122.ATO12_15225"/>
<organism evidence="2 3">
    <name type="scientific">Aquimarina atlantica</name>
    <dbReference type="NCBI Taxonomy" id="1317122"/>
    <lineage>
        <taxon>Bacteria</taxon>
        <taxon>Pseudomonadati</taxon>
        <taxon>Bacteroidota</taxon>
        <taxon>Flavobacteriia</taxon>
        <taxon>Flavobacteriales</taxon>
        <taxon>Flavobacteriaceae</taxon>
        <taxon>Aquimarina</taxon>
    </lineage>
</organism>
<proteinExistence type="predicted"/>
<evidence type="ECO:0000313" key="3">
    <source>
        <dbReference type="Proteomes" id="UP000023541"/>
    </source>
</evidence>
<evidence type="ECO:0000313" key="2">
    <source>
        <dbReference type="EMBL" id="EZH74216.1"/>
    </source>
</evidence>
<dbReference type="Proteomes" id="UP000023541">
    <property type="component" value="Unassembled WGS sequence"/>
</dbReference>
<feature type="signal peptide" evidence="1">
    <location>
        <begin position="1"/>
        <end position="18"/>
    </location>
</feature>
<name>A0A023BW36_9FLAO</name>
<keyword evidence="3" id="KW-1185">Reference proteome</keyword>
<reference evidence="2 3" key="1">
    <citation type="submission" date="2014-04" db="EMBL/GenBank/DDBJ databases">
        <title>Aquimarina sp. 22II-S11-z7 Genome Sequencing.</title>
        <authorList>
            <person name="Lai Q."/>
        </authorList>
    </citation>
    <scope>NUCLEOTIDE SEQUENCE [LARGE SCALE GENOMIC DNA]</scope>
    <source>
        <strain evidence="2 3">22II-S11-z7</strain>
    </source>
</reference>
<gene>
    <name evidence="2" type="ORF">ATO12_15225</name>
</gene>
<sequence>MKKIVLTLGIFLSAYATYAVNSNEKLEIESNNSTQIVEEDDNCYRIVDHYDHAGNWIGVSVFPC</sequence>
<dbReference type="RefSeq" id="WP_034241796.1">
    <property type="nucleotide sequence ID" value="NZ_AQRA01000004.1"/>
</dbReference>
<accession>A0A023BW36</accession>
<keyword evidence="1" id="KW-0732">Signal</keyword>
<dbReference type="EMBL" id="AQRA01000004">
    <property type="protein sequence ID" value="EZH74216.1"/>
    <property type="molecule type" value="Genomic_DNA"/>
</dbReference>
<feature type="chain" id="PRO_5001517520" evidence="1">
    <location>
        <begin position="19"/>
        <end position="64"/>
    </location>
</feature>